<evidence type="ECO:0000256" key="1">
    <source>
        <dbReference type="SAM" id="Phobius"/>
    </source>
</evidence>
<feature type="transmembrane region" description="Helical" evidence="1">
    <location>
        <begin position="253"/>
        <end position="278"/>
    </location>
</feature>
<reference evidence="2 3" key="1">
    <citation type="submission" date="2018-09" db="EMBL/GenBank/DDBJ databases">
        <title>YIM 75507 draft genome.</title>
        <authorList>
            <person name="Tang S."/>
            <person name="Feng Y."/>
        </authorList>
    </citation>
    <scope>NUCLEOTIDE SEQUENCE [LARGE SCALE GENOMIC DNA]</scope>
    <source>
        <strain evidence="2 3">YIM 75507</strain>
    </source>
</reference>
<evidence type="ECO:0000313" key="2">
    <source>
        <dbReference type="EMBL" id="RJL27111.1"/>
    </source>
</evidence>
<protein>
    <recommendedName>
        <fullName evidence="4">DUF3995 domain-containing protein</fullName>
    </recommendedName>
</protein>
<evidence type="ECO:0008006" key="4">
    <source>
        <dbReference type="Google" id="ProtNLM"/>
    </source>
</evidence>
<comment type="caution">
    <text evidence="2">The sequence shown here is derived from an EMBL/GenBank/DDBJ whole genome shotgun (WGS) entry which is preliminary data.</text>
</comment>
<name>A0A3A4AF34_9ACTN</name>
<dbReference type="EMBL" id="QZEY01000011">
    <property type="protein sequence ID" value="RJL27111.1"/>
    <property type="molecule type" value="Genomic_DNA"/>
</dbReference>
<accession>A0A3A4AF34</accession>
<dbReference type="OrthoDB" id="2717873at2"/>
<keyword evidence="1" id="KW-0472">Membrane</keyword>
<dbReference type="AlphaFoldDB" id="A0A3A4AF34"/>
<feature type="transmembrane region" description="Helical" evidence="1">
    <location>
        <begin position="122"/>
        <end position="144"/>
    </location>
</feature>
<sequence>MANIVAGERAAGPARGTRPAVAVGGLALAAGYGAVRVYWELGGTPERLSPVGRDLMVFDGWSAVGLLGAAALLQAIMIGVRPRGAARVVLLTAAYGVAAALAAAGAMLLLDVVGGLLPGLGIVFFPLGALSRAACAGSGLLLALAAGACRRATREGCAACGRTAASPARPERTPGWAYAAAYGAAAACAVRIAAQAVVGFGESPFGMSAAVIVFEAGFVLAGFLLPLALVHRWGRVWPGWVPLLAGRRVPRPLVLWPGAAVAAGLDVYFGLMFATMVYERLNGRNPFPPGGGLDLPEPFFWVSVPAYLAWGVGLTLAAVSYARLTRRPCAACAR</sequence>
<feature type="transmembrane region" description="Helical" evidence="1">
    <location>
        <begin position="59"/>
        <end position="76"/>
    </location>
</feature>
<gene>
    <name evidence="2" type="ORF">D5H75_25185</name>
</gene>
<evidence type="ECO:0000313" key="3">
    <source>
        <dbReference type="Proteomes" id="UP000265768"/>
    </source>
</evidence>
<dbReference type="RefSeq" id="WP_119929012.1">
    <property type="nucleotide sequence ID" value="NZ_QZEY01000011.1"/>
</dbReference>
<feature type="transmembrane region" description="Helical" evidence="1">
    <location>
        <begin position="176"/>
        <end position="194"/>
    </location>
</feature>
<proteinExistence type="predicted"/>
<dbReference type="Proteomes" id="UP000265768">
    <property type="component" value="Unassembled WGS sequence"/>
</dbReference>
<keyword evidence="1" id="KW-0812">Transmembrane</keyword>
<feature type="transmembrane region" description="Helical" evidence="1">
    <location>
        <begin position="88"/>
        <end position="110"/>
    </location>
</feature>
<organism evidence="2 3">
    <name type="scientific">Bailinhaonella thermotolerans</name>
    <dbReference type="NCBI Taxonomy" id="1070861"/>
    <lineage>
        <taxon>Bacteria</taxon>
        <taxon>Bacillati</taxon>
        <taxon>Actinomycetota</taxon>
        <taxon>Actinomycetes</taxon>
        <taxon>Streptosporangiales</taxon>
        <taxon>Streptosporangiaceae</taxon>
        <taxon>Bailinhaonella</taxon>
    </lineage>
</organism>
<feature type="transmembrane region" description="Helical" evidence="1">
    <location>
        <begin position="298"/>
        <end position="319"/>
    </location>
</feature>
<feature type="transmembrane region" description="Helical" evidence="1">
    <location>
        <begin position="20"/>
        <end position="39"/>
    </location>
</feature>
<keyword evidence="3" id="KW-1185">Reference proteome</keyword>
<feature type="transmembrane region" description="Helical" evidence="1">
    <location>
        <begin position="206"/>
        <end position="230"/>
    </location>
</feature>
<keyword evidence="1" id="KW-1133">Transmembrane helix</keyword>